<evidence type="ECO:0000313" key="4">
    <source>
        <dbReference type="EMBL" id="MBC5662440.1"/>
    </source>
</evidence>
<name>A0A8I0DTX7_9FIRM</name>
<feature type="domain" description="RND related barrel-sandwich hybrid" evidence="3">
    <location>
        <begin position="70"/>
        <end position="236"/>
    </location>
</feature>
<comment type="caution">
    <text evidence="4">The sequence shown here is derived from an EMBL/GenBank/DDBJ whole genome shotgun (WGS) entry which is preliminary data.</text>
</comment>
<dbReference type="InterPro" id="IPR058729">
    <property type="entry name" value="Beta-barrel_RND-rel"/>
</dbReference>
<feature type="domain" description="RND related beta-barrel" evidence="2">
    <location>
        <begin position="240"/>
        <end position="306"/>
    </location>
</feature>
<dbReference type="Pfam" id="PF26011">
    <property type="entry name" value="Beta-barrel_RND_rel"/>
    <property type="match status" value="1"/>
</dbReference>
<evidence type="ECO:0000313" key="5">
    <source>
        <dbReference type="Proteomes" id="UP000615234"/>
    </source>
</evidence>
<dbReference type="EMBL" id="JACOOX010000003">
    <property type="protein sequence ID" value="MBC5662440.1"/>
    <property type="molecule type" value="Genomic_DNA"/>
</dbReference>
<proteinExistence type="predicted"/>
<organism evidence="4 5">
    <name type="scientific">Coprococcus hominis</name>
    <name type="common">ex Liu et al. 2022</name>
    <dbReference type="NCBI Taxonomy" id="2763039"/>
    <lineage>
        <taxon>Bacteria</taxon>
        <taxon>Bacillati</taxon>
        <taxon>Bacillota</taxon>
        <taxon>Clostridia</taxon>
        <taxon>Lachnospirales</taxon>
        <taxon>Lachnospiraceae</taxon>
        <taxon>Coprococcus</taxon>
    </lineage>
</organism>
<dbReference type="RefSeq" id="WP_186847533.1">
    <property type="nucleotide sequence ID" value="NZ_JACOOX010000003.1"/>
</dbReference>
<dbReference type="AlphaFoldDB" id="A0A8I0DTX7"/>
<evidence type="ECO:0000256" key="1">
    <source>
        <dbReference type="SAM" id="Phobius"/>
    </source>
</evidence>
<accession>A0A8I0DTX7</accession>
<evidence type="ECO:0000259" key="2">
    <source>
        <dbReference type="Pfam" id="PF26011"/>
    </source>
</evidence>
<feature type="transmembrane region" description="Helical" evidence="1">
    <location>
        <begin position="16"/>
        <end position="36"/>
    </location>
</feature>
<gene>
    <name evidence="4" type="ORF">H8S09_05955</name>
</gene>
<dbReference type="Proteomes" id="UP000615234">
    <property type="component" value="Unassembled WGS sequence"/>
</dbReference>
<keyword evidence="1" id="KW-0472">Membrane</keyword>
<protein>
    <submittedName>
        <fullName evidence="4">HlyD family efflux transporter periplasmic adaptor subunit</fullName>
    </submittedName>
</protein>
<sequence>MASIRRKKRKWQPVKISFGFIIFAIMFVYMLIRIIMSLGDHDLSVFQVEESNYDTNFTATGLAVRKETLNYSSTSGYVCYYIRDGEKVAKGASVYSVDETGSMQDALFDVQNSGCSVLSDNDYKDLSKQIQIFKAGFSPSDFSEVYEFKNSMDNKVLEMYEDMALEQLSSNQSFDSTFSASKSNVSGIVTYYMDGFEGYDINNLSADDFDKTKYTKEMLKKSDVVESGKPIYKIIDDENWKIAVMLTKEEYEKIKKNETIRFTINDSSRRLSAKYETVEQDGNYFIIINMHRYLAEYVADRYLNITFVFSETKGLKIPNSAITEKDVLMIPVSYLTGGSGTTEKKYFNKIVLTADGTTSVEQISPTIYFTDDHFCYVDPADIDDNTVLAANESDITFNTSTAGTYKLKGVFCVTQGTAVFKQIDVIVDGDDYSIIDPNTAYGISAYDRIALDATSVKENQIIY</sequence>
<reference evidence="4 5" key="1">
    <citation type="submission" date="2020-08" db="EMBL/GenBank/DDBJ databases">
        <title>Genome public.</title>
        <authorList>
            <person name="Liu C."/>
            <person name="Sun Q."/>
        </authorList>
    </citation>
    <scope>NUCLEOTIDE SEQUENCE [LARGE SCALE GENOMIC DNA]</scope>
    <source>
        <strain evidence="4 5">NSJ-10</strain>
    </source>
</reference>
<keyword evidence="1" id="KW-1133">Transmembrane helix</keyword>
<dbReference type="Pfam" id="PF26018">
    <property type="entry name" value="BSH_RND_rel"/>
    <property type="match status" value="1"/>
</dbReference>
<keyword evidence="5" id="KW-1185">Reference proteome</keyword>
<dbReference type="InterPro" id="IPR058709">
    <property type="entry name" value="BSH_RND-rel"/>
</dbReference>
<evidence type="ECO:0000259" key="3">
    <source>
        <dbReference type="Pfam" id="PF26018"/>
    </source>
</evidence>
<keyword evidence="1" id="KW-0812">Transmembrane</keyword>